<dbReference type="EMBL" id="GBRH01167879">
    <property type="protein sequence ID" value="JAE30017.1"/>
    <property type="molecule type" value="Transcribed_RNA"/>
</dbReference>
<name>A0A0A9GZR5_ARUDO</name>
<reference evidence="2" key="1">
    <citation type="submission" date="2014-09" db="EMBL/GenBank/DDBJ databases">
        <authorList>
            <person name="Magalhaes I.L.F."/>
            <person name="Oliveira U."/>
            <person name="Santos F.R."/>
            <person name="Vidigal T.H.D.A."/>
            <person name="Brescovit A.D."/>
            <person name="Santos A.J."/>
        </authorList>
    </citation>
    <scope>NUCLEOTIDE SEQUENCE</scope>
    <source>
        <tissue evidence="2">Shoot tissue taken approximately 20 cm above the soil surface</tissue>
    </source>
</reference>
<proteinExistence type="predicted"/>
<feature type="compositionally biased region" description="Low complexity" evidence="1">
    <location>
        <begin position="9"/>
        <end position="25"/>
    </location>
</feature>
<dbReference type="AlphaFoldDB" id="A0A0A9GZR5"/>
<protein>
    <submittedName>
        <fullName evidence="2">Uncharacterized protein</fullName>
    </submittedName>
</protein>
<accession>A0A0A9GZR5</accession>
<evidence type="ECO:0000256" key="1">
    <source>
        <dbReference type="SAM" id="MobiDB-lite"/>
    </source>
</evidence>
<evidence type="ECO:0000313" key="2">
    <source>
        <dbReference type="EMBL" id="JAE30017.1"/>
    </source>
</evidence>
<feature type="region of interest" description="Disordered" evidence="1">
    <location>
        <begin position="1"/>
        <end position="25"/>
    </location>
</feature>
<reference evidence="2" key="2">
    <citation type="journal article" date="2015" name="Data Brief">
        <title>Shoot transcriptome of the giant reed, Arundo donax.</title>
        <authorList>
            <person name="Barrero R.A."/>
            <person name="Guerrero F.D."/>
            <person name="Moolhuijzen P."/>
            <person name="Goolsby J.A."/>
            <person name="Tidwell J."/>
            <person name="Bellgard S.E."/>
            <person name="Bellgard M.I."/>
        </authorList>
    </citation>
    <scope>NUCLEOTIDE SEQUENCE</scope>
    <source>
        <tissue evidence="2">Shoot tissue taken approximately 20 cm above the soil surface</tissue>
    </source>
</reference>
<sequence>MKDKFPIRSWTSSSTNSTVPPSSPSWTCARGTTKCGCIRTTSARRPSAPRRPIRVRRHAVRPHQRPGHVPSVDERCAATIPA</sequence>
<organism evidence="2">
    <name type="scientific">Arundo donax</name>
    <name type="common">Giant reed</name>
    <name type="synonym">Donax arundinaceus</name>
    <dbReference type="NCBI Taxonomy" id="35708"/>
    <lineage>
        <taxon>Eukaryota</taxon>
        <taxon>Viridiplantae</taxon>
        <taxon>Streptophyta</taxon>
        <taxon>Embryophyta</taxon>
        <taxon>Tracheophyta</taxon>
        <taxon>Spermatophyta</taxon>
        <taxon>Magnoliopsida</taxon>
        <taxon>Liliopsida</taxon>
        <taxon>Poales</taxon>
        <taxon>Poaceae</taxon>
        <taxon>PACMAD clade</taxon>
        <taxon>Arundinoideae</taxon>
        <taxon>Arundineae</taxon>
        <taxon>Arundo</taxon>
    </lineage>
</organism>